<dbReference type="PANTHER" id="PTHR11315:SF0">
    <property type="entry name" value="FOLATE GAMMA-GLUTAMYL HYDROLASE"/>
    <property type="match status" value="1"/>
</dbReference>
<dbReference type="AlphaFoldDB" id="A0A6C0K0Q7"/>
<evidence type="ECO:0000313" key="2">
    <source>
        <dbReference type="EMBL" id="QHU11133.1"/>
    </source>
</evidence>
<dbReference type="SUPFAM" id="SSF52317">
    <property type="entry name" value="Class I glutamine amidotransferase-like"/>
    <property type="match status" value="1"/>
</dbReference>
<dbReference type="InterPro" id="IPR029062">
    <property type="entry name" value="Class_I_gatase-like"/>
</dbReference>
<protein>
    <recommendedName>
        <fullName evidence="1">Glutamine amidotransferase domain-containing protein</fullName>
    </recommendedName>
</protein>
<dbReference type="Gene3D" id="3.40.50.880">
    <property type="match status" value="1"/>
</dbReference>
<dbReference type="GO" id="GO:0034722">
    <property type="term" value="F:gamma-glutamyl-peptidase activity"/>
    <property type="evidence" value="ECO:0007669"/>
    <property type="project" value="TreeGrafter"/>
</dbReference>
<evidence type="ECO:0000259" key="1">
    <source>
        <dbReference type="Pfam" id="PF00117"/>
    </source>
</evidence>
<dbReference type="GO" id="GO:0046900">
    <property type="term" value="P:tetrahydrofolylpolyglutamate metabolic process"/>
    <property type="evidence" value="ECO:0007669"/>
    <property type="project" value="TreeGrafter"/>
</dbReference>
<dbReference type="GO" id="GO:0005773">
    <property type="term" value="C:vacuole"/>
    <property type="evidence" value="ECO:0007669"/>
    <property type="project" value="TreeGrafter"/>
</dbReference>
<accession>A0A6C0K0Q7</accession>
<dbReference type="PROSITE" id="PS51275">
    <property type="entry name" value="PEPTIDASE_C26_GGH"/>
    <property type="match status" value="1"/>
</dbReference>
<dbReference type="EMBL" id="MN740779">
    <property type="protein sequence ID" value="QHU11133.1"/>
    <property type="molecule type" value="Genomic_DNA"/>
</dbReference>
<feature type="domain" description="Glutamine amidotransferase" evidence="1">
    <location>
        <begin position="22"/>
        <end position="214"/>
    </location>
</feature>
<sequence length="266" mass="29972">MVRIAVLTMPASNRLHTYSYITEETVKWLRGIEVVPVVVGTDLNLAAALMRSCHGLYMGGGPAYEPTYFLLARHLLTLAVHMNYRLGLYFPVWGVCHGFQMLVAVLGSVWPLDSLDAMIHTDGHLRRNREASGSRLLKAATVSQRRLLYAKKGRVFSHQHGISLQRFLGNESLKRLFRICCTSLDRDGKEYVSLIEGFDLPFYGLQFHPEYEGGLGWMSAFLRRELMKGAAEQALPLESLPLLQPCPIAWTAYGMAGNCYRFSSNR</sequence>
<dbReference type="PANTHER" id="PTHR11315">
    <property type="entry name" value="PROTEASE FAMILY C26 GAMMA-GLUTAMYL HYDROLASE"/>
    <property type="match status" value="1"/>
</dbReference>
<organism evidence="2">
    <name type="scientific">viral metagenome</name>
    <dbReference type="NCBI Taxonomy" id="1070528"/>
    <lineage>
        <taxon>unclassified sequences</taxon>
        <taxon>metagenomes</taxon>
        <taxon>organismal metagenomes</taxon>
    </lineage>
</organism>
<dbReference type="PROSITE" id="PS51273">
    <property type="entry name" value="GATASE_TYPE_1"/>
    <property type="match status" value="1"/>
</dbReference>
<dbReference type="Pfam" id="PF00117">
    <property type="entry name" value="GATase"/>
    <property type="match status" value="1"/>
</dbReference>
<reference evidence="2" key="1">
    <citation type="journal article" date="2020" name="Nature">
        <title>Giant virus diversity and host interactions through global metagenomics.</title>
        <authorList>
            <person name="Schulz F."/>
            <person name="Roux S."/>
            <person name="Paez-Espino D."/>
            <person name="Jungbluth S."/>
            <person name="Walsh D.A."/>
            <person name="Denef V.J."/>
            <person name="McMahon K.D."/>
            <person name="Konstantinidis K.T."/>
            <person name="Eloe-Fadrosh E.A."/>
            <person name="Kyrpides N.C."/>
            <person name="Woyke T."/>
        </authorList>
    </citation>
    <scope>NUCLEOTIDE SEQUENCE</scope>
    <source>
        <strain evidence="2">GVMAG-S-1101165-84</strain>
    </source>
</reference>
<dbReference type="InterPro" id="IPR015527">
    <property type="entry name" value="Pept_C26_g-glut_hydrolase"/>
</dbReference>
<name>A0A6C0K0Q7_9ZZZZ</name>
<dbReference type="InterPro" id="IPR017926">
    <property type="entry name" value="GATASE"/>
</dbReference>
<proteinExistence type="predicted"/>